<dbReference type="Gene3D" id="3.40.50.300">
    <property type="entry name" value="P-loop containing nucleotide triphosphate hydrolases"/>
    <property type="match status" value="1"/>
</dbReference>
<evidence type="ECO:0000256" key="4">
    <source>
        <dbReference type="ARBA" id="ARBA00022679"/>
    </source>
</evidence>
<dbReference type="NCBIfam" id="TIGR00229">
    <property type="entry name" value="sensory_box"/>
    <property type="match status" value="1"/>
</dbReference>
<evidence type="ECO:0000259" key="8">
    <source>
        <dbReference type="PROSITE" id="PS50109"/>
    </source>
</evidence>
<sequence>MTTFHGKRVEVLGQDGELACYRGFAGDATSFLMLTALDEHPAPATLARLEHEYALRAELDPAWAVRPRALMHEAGRLVLLLDDPGGDLLDSRLAAPLDVDSALALAISLADSLGHVHASGLIHQDLAPAHVLVQGEQVRLLGFGRASRLPSERHDLEPSEIIAGSLPYLAPEQTGRMNRSVDARCDFYALGVILYRMLTGELPFATADPLELIHCHIAREPVPPAGRRPGLPEPVSAIVMKLLAKMPEARYQSAAGVVADLRRCRKQWAAHGAIRPFRLGRRDIPDRLRVPEHLYGREAQVRTLIDAFEHVVATGDSRMVLVSGYAGIGKSAVVNELQREIVGPRGFFASGKFDQFKRDIPYAPLAQAFQMLVHRLLGTSEAELGRWRAALLEAVHPCGQLMIDLVPELEIVIGTQPPVPELPPLEAQNRFQRVFRRFLCVFAQPDHPLVLFLDDLQWLDAATQRILKGLVAEGELRHLLLVGAYRDNEVGPDHPLMLRLDALRRAGIDVTEIVLAPLSVDDVAHLLADSLHRTRRAVAPLAALVHAKTAGNPFFAIQFVMALHDEGLLAFDARTAAWTWDVERIHAKGYTDNVVDLLIAKLARLPDITRDALRQLACLGNAGDAATLALVRGEPEDASHRALWEAHRAGLVWRKRGTYVFLHDRVQEAAYSLIPAADRPAAHLRIGRLLLARTPPDALADAVFDVVNQLNRGATLMSADDERTRLAELNLMAGRRAAAATAYASALGFFTTGCGLLAPDCWDSRYALAFALELGRAECESLTGATSDAQERLARLAQRASGLVDAAAVACAQTALYAMLDRPDLSVLAVIEYLHRLGIAWSPHPTDADVKREFDAMWQRMGSRAIEDLIDLPPMTDASWRGTLEVLMWGQAPALHTDANLLALIAAHMANISMDHGNSDASCLAYVALGTVLGPHFSDYRAGYRFGKLGFDLLEQRGLQRFKAQTYLGFGFLISPWSRHVSAGIDAVRRAFDAARESGNLVYASYCCNCLITLRLAEGESLGDVQSEAEQLFAFAHKARFGLVIATMNGQLMLMRALRGLPQRFELSPGTACSEDAFRQHLEQDPHLAVSTCTYWIRKLQIRFFDGDARGAIDAAAQARTLLWTLPSFFELAEYHFYHALATAACYDTAPADARPVLRQTLATHHQQIATWAENCPDNFRTRAALVAAEIGRIEQRDMEAMRHYEEAIAAAREQGMVQNEALAYELAANFYRARGFAEIAATYLRQARAGYARYGADGKVAQLDRHYARPAANLAPAQSLAGDTSNRQLDIATVVKASQAVSREIVLPALVETLMRIAVEHAGADRGLLILPAPDGFQVEAEALSKHAGIDVILRGPAVGPAALPESLLRYVARVRENVLLDDVAAPHPFADDPYFRVQKPPPPRSVLCIPLAKQATLVGILYLENRLAPRAFTHNHLAVLELLASQAAISLENATLYASLQAREARIRRLVESSIIGIVFWGMDGSISDANEAFLHMVGYTRADLLAGNVRWESMTLPEFKAIDAQKLEEVRATRTSTPYEKAFRRKDGSRVPVLLGAVLFDDSPDQGVAFVLDLSAHKQAEAERQGREAAEAANRAKSAFVANMSHELRTPLNSILGYAQILERDPTLTERQLAGINVVRKSGEHLLTLINDILDMAKIEAGKMELYATDIPLARFVQTIADIVGVKAAQKQLHLVCDLAPDLPAWVRVDEKRLRQVLLNLLSNAVKFTDAGQVTLQVRFMQPDRLAFEVRDTGIGIAAGQLDAIFEPFEQAGDVRRHLGGTGLGLTISRQYVRLMDGDIRVDSEVGRGSTFRFDVRAPPVQALTAPAVSRTVAGYTGPRRTVLVVDDVAENRAVAADLLTSLGFDVAQAADGEAALAEVQRLRPDLVLLDVAMPRLNGLEVVRRLRRQEAFRSLPVIALSASVSTSDSEECLAAGMDAFLPKPLDTERLLEHIARLLQLEWIYGAEKTATPPPADGPIVPPPAAEMEVLHRLARSGHMQDIVAQAERLAALDERYRPFANRLSALARGYQSKAVLRLVEAYWQGGARQ</sequence>
<evidence type="ECO:0000256" key="1">
    <source>
        <dbReference type="ARBA" id="ARBA00000085"/>
    </source>
</evidence>
<dbReference type="Gene3D" id="3.30.450.40">
    <property type="match status" value="1"/>
</dbReference>
<name>A0ABX0PNE2_9BURK</name>
<dbReference type="SMART" id="SM00388">
    <property type="entry name" value="HisKA"/>
    <property type="match status" value="1"/>
</dbReference>
<dbReference type="SUPFAM" id="SSF52172">
    <property type="entry name" value="CheY-like"/>
    <property type="match status" value="1"/>
</dbReference>
<dbReference type="Pfam" id="PF00072">
    <property type="entry name" value="Response_reg"/>
    <property type="match status" value="1"/>
</dbReference>
<dbReference type="PROSITE" id="PS50110">
    <property type="entry name" value="RESPONSE_REGULATORY"/>
    <property type="match status" value="1"/>
</dbReference>
<dbReference type="SUPFAM" id="SSF55874">
    <property type="entry name" value="ATPase domain of HSP90 chaperone/DNA topoisomerase II/histidine kinase"/>
    <property type="match status" value="1"/>
</dbReference>
<dbReference type="PROSITE" id="PS50112">
    <property type="entry name" value="PAS"/>
    <property type="match status" value="1"/>
</dbReference>
<dbReference type="InterPro" id="IPR004358">
    <property type="entry name" value="Sig_transdc_His_kin-like_C"/>
</dbReference>
<dbReference type="PRINTS" id="PR00344">
    <property type="entry name" value="BCTRLSENSOR"/>
</dbReference>
<feature type="domain" description="Histidine kinase" evidence="8">
    <location>
        <begin position="1606"/>
        <end position="1823"/>
    </location>
</feature>
<dbReference type="Gene3D" id="3.30.450.20">
    <property type="entry name" value="PAS domain"/>
    <property type="match status" value="1"/>
</dbReference>
<keyword evidence="5" id="KW-0418">Kinase</keyword>
<dbReference type="InterPro" id="IPR041664">
    <property type="entry name" value="AAA_16"/>
</dbReference>
<dbReference type="InterPro" id="IPR005467">
    <property type="entry name" value="His_kinase_dom"/>
</dbReference>
<dbReference type="CDD" id="cd14014">
    <property type="entry name" value="STKc_PknB_like"/>
    <property type="match status" value="1"/>
</dbReference>
<dbReference type="InterPro" id="IPR003661">
    <property type="entry name" value="HisK_dim/P_dom"/>
</dbReference>
<dbReference type="InterPro" id="IPR011006">
    <property type="entry name" value="CheY-like_superfamily"/>
</dbReference>
<feature type="modified residue" description="4-aspartylphosphate" evidence="6">
    <location>
        <position position="1894"/>
    </location>
</feature>
<dbReference type="InterPro" id="IPR011009">
    <property type="entry name" value="Kinase-like_dom_sf"/>
</dbReference>
<dbReference type="Pfam" id="PF01590">
    <property type="entry name" value="GAF"/>
    <property type="match status" value="1"/>
</dbReference>
<dbReference type="Gene3D" id="1.10.287.130">
    <property type="match status" value="1"/>
</dbReference>
<dbReference type="PROSITE" id="PS50011">
    <property type="entry name" value="PROTEIN_KINASE_DOM"/>
    <property type="match status" value="1"/>
</dbReference>
<dbReference type="Gene3D" id="3.40.50.2300">
    <property type="match status" value="1"/>
</dbReference>
<dbReference type="CDD" id="cd17546">
    <property type="entry name" value="REC_hyHK_CKI1_RcsC-like"/>
    <property type="match status" value="1"/>
</dbReference>
<organism evidence="11 12">
    <name type="scientific">Telluria antibiotica</name>
    <dbReference type="NCBI Taxonomy" id="2717319"/>
    <lineage>
        <taxon>Bacteria</taxon>
        <taxon>Pseudomonadati</taxon>
        <taxon>Pseudomonadota</taxon>
        <taxon>Betaproteobacteria</taxon>
        <taxon>Burkholderiales</taxon>
        <taxon>Oxalobacteraceae</taxon>
        <taxon>Telluria group</taxon>
        <taxon>Telluria</taxon>
    </lineage>
</organism>
<gene>
    <name evidence="11" type="ORF">HAV22_27470</name>
</gene>
<dbReference type="Pfam" id="PF00069">
    <property type="entry name" value="Pkinase"/>
    <property type="match status" value="1"/>
</dbReference>
<evidence type="ECO:0000256" key="2">
    <source>
        <dbReference type="ARBA" id="ARBA00012438"/>
    </source>
</evidence>
<dbReference type="InterPro" id="IPR000014">
    <property type="entry name" value="PAS"/>
</dbReference>
<feature type="domain" description="PAS" evidence="10">
    <location>
        <begin position="1465"/>
        <end position="1508"/>
    </location>
</feature>
<evidence type="ECO:0000256" key="6">
    <source>
        <dbReference type="PROSITE-ProRule" id="PRU00169"/>
    </source>
</evidence>
<dbReference type="SMART" id="SM00065">
    <property type="entry name" value="GAF"/>
    <property type="match status" value="1"/>
</dbReference>
<dbReference type="InterPro" id="IPR001789">
    <property type="entry name" value="Sig_transdc_resp-reg_receiver"/>
</dbReference>
<dbReference type="SMART" id="SM00448">
    <property type="entry name" value="REC"/>
    <property type="match status" value="1"/>
</dbReference>
<dbReference type="PANTHER" id="PTHR43642">
    <property type="entry name" value="HYBRID SIGNAL TRANSDUCTION HISTIDINE KINASE G"/>
    <property type="match status" value="1"/>
</dbReference>
<dbReference type="InterPro" id="IPR003594">
    <property type="entry name" value="HATPase_dom"/>
</dbReference>
<dbReference type="Pfam" id="PF13426">
    <property type="entry name" value="PAS_9"/>
    <property type="match status" value="1"/>
</dbReference>
<dbReference type="CDD" id="cd00130">
    <property type="entry name" value="PAS"/>
    <property type="match status" value="1"/>
</dbReference>
<dbReference type="SUPFAM" id="SSF55781">
    <property type="entry name" value="GAF domain-like"/>
    <property type="match status" value="1"/>
</dbReference>
<dbReference type="Pfam" id="PF02518">
    <property type="entry name" value="HATPase_c"/>
    <property type="match status" value="1"/>
</dbReference>
<keyword evidence="4" id="KW-0808">Transferase</keyword>
<dbReference type="SMART" id="SM00387">
    <property type="entry name" value="HATPase_c"/>
    <property type="match status" value="1"/>
</dbReference>
<dbReference type="InterPro" id="IPR029016">
    <property type="entry name" value="GAF-like_dom_sf"/>
</dbReference>
<dbReference type="InterPro" id="IPR027417">
    <property type="entry name" value="P-loop_NTPase"/>
</dbReference>
<dbReference type="InterPro" id="IPR035965">
    <property type="entry name" value="PAS-like_dom_sf"/>
</dbReference>
<dbReference type="InterPro" id="IPR053159">
    <property type="entry name" value="Hybrid_Histidine_Kinase"/>
</dbReference>
<dbReference type="Proteomes" id="UP000716322">
    <property type="component" value="Unassembled WGS sequence"/>
</dbReference>
<dbReference type="SUPFAM" id="SSF47384">
    <property type="entry name" value="Homodimeric domain of signal transducing histidine kinase"/>
    <property type="match status" value="1"/>
</dbReference>
<protein>
    <recommendedName>
        <fullName evidence="2">histidine kinase</fullName>
        <ecNumber evidence="2">2.7.13.3</ecNumber>
    </recommendedName>
</protein>
<reference evidence="11 12" key="1">
    <citation type="submission" date="2020-03" db="EMBL/GenBank/DDBJ databases">
        <title>Genome sequence of strain Massilia sp. TW-1.</title>
        <authorList>
            <person name="Chaudhary D.K."/>
        </authorList>
    </citation>
    <scope>NUCLEOTIDE SEQUENCE [LARGE SCALE GENOMIC DNA]</scope>
    <source>
        <strain evidence="11 12">TW-1</strain>
    </source>
</reference>
<dbReference type="CDD" id="cd16922">
    <property type="entry name" value="HATPase_EvgS-ArcB-TorS-like"/>
    <property type="match status" value="1"/>
</dbReference>
<dbReference type="CDD" id="cd00082">
    <property type="entry name" value="HisKA"/>
    <property type="match status" value="1"/>
</dbReference>
<evidence type="ECO:0000256" key="3">
    <source>
        <dbReference type="ARBA" id="ARBA00022553"/>
    </source>
</evidence>
<dbReference type="EMBL" id="JAAQOM010000022">
    <property type="protein sequence ID" value="NIA57370.1"/>
    <property type="molecule type" value="Genomic_DNA"/>
</dbReference>
<dbReference type="PROSITE" id="PS50109">
    <property type="entry name" value="HIS_KIN"/>
    <property type="match status" value="1"/>
</dbReference>
<evidence type="ECO:0000259" key="9">
    <source>
        <dbReference type="PROSITE" id="PS50110"/>
    </source>
</evidence>
<keyword evidence="3 6" id="KW-0597">Phosphoprotein</keyword>
<dbReference type="PANTHER" id="PTHR43642:SF1">
    <property type="entry name" value="HYBRID SIGNAL TRANSDUCTION HISTIDINE KINASE G"/>
    <property type="match status" value="1"/>
</dbReference>
<evidence type="ECO:0000259" key="10">
    <source>
        <dbReference type="PROSITE" id="PS50112"/>
    </source>
</evidence>
<dbReference type="Pfam" id="PF00512">
    <property type="entry name" value="HisKA"/>
    <property type="match status" value="1"/>
</dbReference>
<evidence type="ECO:0000313" key="11">
    <source>
        <dbReference type="EMBL" id="NIA57370.1"/>
    </source>
</evidence>
<dbReference type="SUPFAM" id="SSF56112">
    <property type="entry name" value="Protein kinase-like (PK-like)"/>
    <property type="match status" value="1"/>
</dbReference>
<dbReference type="SMART" id="SM00091">
    <property type="entry name" value="PAS"/>
    <property type="match status" value="1"/>
</dbReference>
<dbReference type="SUPFAM" id="SSF52540">
    <property type="entry name" value="P-loop containing nucleoside triphosphate hydrolases"/>
    <property type="match status" value="1"/>
</dbReference>
<evidence type="ECO:0000313" key="12">
    <source>
        <dbReference type="Proteomes" id="UP000716322"/>
    </source>
</evidence>
<feature type="domain" description="Response regulatory" evidence="9">
    <location>
        <begin position="1845"/>
        <end position="1961"/>
    </location>
</feature>
<dbReference type="EC" id="2.7.13.3" evidence="2"/>
<dbReference type="InterPro" id="IPR036097">
    <property type="entry name" value="HisK_dim/P_sf"/>
</dbReference>
<accession>A0ABX0PNE2</accession>
<dbReference type="SUPFAM" id="SSF55785">
    <property type="entry name" value="PYP-like sensor domain (PAS domain)"/>
    <property type="match status" value="1"/>
</dbReference>
<evidence type="ECO:0000259" key="7">
    <source>
        <dbReference type="PROSITE" id="PS50011"/>
    </source>
</evidence>
<comment type="catalytic activity">
    <reaction evidence="1">
        <text>ATP + protein L-histidine = ADP + protein N-phospho-L-histidine.</text>
        <dbReference type="EC" id="2.7.13.3"/>
    </reaction>
</comment>
<dbReference type="InterPro" id="IPR003018">
    <property type="entry name" value="GAF"/>
</dbReference>
<dbReference type="RefSeq" id="WP_166863897.1">
    <property type="nucleotide sequence ID" value="NZ_JAAQOM010000022.1"/>
</dbReference>
<dbReference type="SMART" id="SM00220">
    <property type="entry name" value="S_TKc"/>
    <property type="match status" value="1"/>
</dbReference>
<keyword evidence="12" id="KW-1185">Reference proteome</keyword>
<dbReference type="InterPro" id="IPR036890">
    <property type="entry name" value="HATPase_C_sf"/>
</dbReference>
<comment type="caution">
    <text evidence="11">The sequence shown here is derived from an EMBL/GenBank/DDBJ whole genome shotgun (WGS) entry which is preliminary data.</text>
</comment>
<dbReference type="Gene3D" id="1.10.510.10">
    <property type="entry name" value="Transferase(Phosphotransferase) domain 1"/>
    <property type="match status" value="1"/>
</dbReference>
<proteinExistence type="predicted"/>
<dbReference type="InterPro" id="IPR000719">
    <property type="entry name" value="Prot_kinase_dom"/>
</dbReference>
<feature type="domain" description="Protein kinase" evidence="7">
    <location>
        <begin position="6"/>
        <end position="274"/>
    </location>
</feature>
<dbReference type="Gene3D" id="3.30.565.10">
    <property type="entry name" value="Histidine kinase-like ATPase, C-terminal domain"/>
    <property type="match status" value="1"/>
</dbReference>
<dbReference type="Pfam" id="PF13191">
    <property type="entry name" value="AAA_16"/>
    <property type="match status" value="1"/>
</dbReference>
<evidence type="ECO:0000256" key="5">
    <source>
        <dbReference type="ARBA" id="ARBA00022777"/>
    </source>
</evidence>